<proteinExistence type="predicted"/>
<accession>A0A7R9I1G7</accession>
<protein>
    <submittedName>
        <fullName evidence="1">Uncharacterized protein</fullName>
    </submittedName>
</protein>
<name>A0A7R9I1G7_9NEOP</name>
<sequence>MSEDKEGKYGQQCRLCTSKEEGHLKIFDSDGLVKNLSNKIKECLPVIQTVSPLEPETKIQQQTVSPLEPETKIQQQTVFPLEPECCLQEVEPDVLIKTISRSCQMSGGSIISTSSHMPQIKGEVTLECCQYPSSRPSPLTPIHLCLHVQICTPLVKVEPLEQLRALFLLLTTGRKLLLILLSFSYVDFVSRDEDVSAIDNWEEVTPDPAISSYVDFVSRDEDVSAIDNWEEVTPDPAISYVNFVSLAEDVAVCGEVTDADIVAEVLNNNIQTEDAASGDEEDNSSVVQERPIPSAVEAMDHIQELGRFFESRNNVSDSIFKSLNKLELIHSD</sequence>
<dbReference type="EMBL" id="OD566408">
    <property type="protein sequence ID" value="CAD7443917.1"/>
    <property type="molecule type" value="Genomic_DNA"/>
</dbReference>
<reference evidence="1" key="1">
    <citation type="submission" date="2020-11" db="EMBL/GenBank/DDBJ databases">
        <authorList>
            <person name="Tran Van P."/>
        </authorList>
    </citation>
    <scope>NUCLEOTIDE SEQUENCE</scope>
</reference>
<gene>
    <name evidence="1" type="ORF">TBIB3V08_LOCUS6311</name>
</gene>
<dbReference type="AlphaFoldDB" id="A0A7R9I1G7"/>
<evidence type="ECO:0000313" key="1">
    <source>
        <dbReference type="EMBL" id="CAD7443917.1"/>
    </source>
</evidence>
<organism evidence="1">
    <name type="scientific">Timema bartmani</name>
    <dbReference type="NCBI Taxonomy" id="61472"/>
    <lineage>
        <taxon>Eukaryota</taxon>
        <taxon>Metazoa</taxon>
        <taxon>Ecdysozoa</taxon>
        <taxon>Arthropoda</taxon>
        <taxon>Hexapoda</taxon>
        <taxon>Insecta</taxon>
        <taxon>Pterygota</taxon>
        <taxon>Neoptera</taxon>
        <taxon>Polyneoptera</taxon>
        <taxon>Phasmatodea</taxon>
        <taxon>Timematodea</taxon>
        <taxon>Timematoidea</taxon>
        <taxon>Timematidae</taxon>
        <taxon>Timema</taxon>
    </lineage>
</organism>